<sequence length="242" mass="26633">MKQVKYSALLFLLVFFSCSNNDDENGTKNVDQTVADIDGNIYSTITIGHQVWMLENLKTTKLNDGTPITEWAFGMDWGSLNDQKPLYQWAETSDLNGVYTNELPFDFYGAMYNHFAIESGKLAPKGWRIPSEQDFIELENYLSNSGNSGEEATALKSTIGWLDSSSSGTNIVNFNALPNGYVAAGGTATASEIISSLGTSNVSNGEINSSLTRRWVQLFNEPTIMYSDNSILLGVGIRCIKE</sequence>
<name>A0ABP9HB32_9FLAO</name>
<gene>
    <name evidence="3" type="ORF">GCM10023315_13860</name>
</gene>
<dbReference type="Proteomes" id="UP001501692">
    <property type="component" value="Unassembled WGS sequence"/>
</dbReference>
<evidence type="ECO:0000259" key="2">
    <source>
        <dbReference type="Pfam" id="PF09603"/>
    </source>
</evidence>
<reference evidence="4" key="1">
    <citation type="journal article" date="2019" name="Int. J. Syst. Evol. Microbiol.">
        <title>The Global Catalogue of Microorganisms (GCM) 10K type strain sequencing project: providing services to taxonomists for standard genome sequencing and annotation.</title>
        <authorList>
            <consortium name="The Broad Institute Genomics Platform"/>
            <consortium name="The Broad Institute Genome Sequencing Center for Infectious Disease"/>
            <person name="Wu L."/>
            <person name="Ma J."/>
        </authorList>
    </citation>
    <scope>NUCLEOTIDE SEQUENCE [LARGE SCALE GENOMIC DNA]</scope>
    <source>
        <strain evidence="4">JCM 18287</strain>
    </source>
</reference>
<evidence type="ECO:0000313" key="3">
    <source>
        <dbReference type="EMBL" id="GAA4965918.1"/>
    </source>
</evidence>
<feature type="domain" description="Fibrobacter succinogenes major paralogous" evidence="2">
    <location>
        <begin position="45"/>
        <end position="211"/>
    </location>
</feature>
<dbReference type="NCBIfam" id="TIGR02145">
    <property type="entry name" value="Fib_succ_major"/>
    <property type="match status" value="1"/>
</dbReference>
<dbReference type="PROSITE" id="PS51257">
    <property type="entry name" value="PROKAR_LIPOPROTEIN"/>
    <property type="match status" value="1"/>
</dbReference>
<evidence type="ECO:0000313" key="4">
    <source>
        <dbReference type="Proteomes" id="UP001501692"/>
    </source>
</evidence>
<dbReference type="RefSeq" id="WP_345166221.1">
    <property type="nucleotide sequence ID" value="NZ_BAABJK010000004.1"/>
</dbReference>
<protein>
    <recommendedName>
        <fullName evidence="2">Fibrobacter succinogenes major paralogous domain-containing protein</fullName>
    </recommendedName>
</protein>
<accession>A0ABP9HB32</accession>
<proteinExistence type="predicted"/>
<evidence type="ECO:0000256" key="1">
    <source>
        <dbReference type="SAM" id="SignalP"/>
    </source>
</evidence>
<keyword evidence="1" id="KW-0732">Signal</keyword>
<comment type="caution">
    <text evidence="3">The sequence shown here is derived from an EMBL/GenBank/DDBJ whole genome shotgun (WGS) entry which is preliminary data.</text>
</comment>
<organism evidence="3 4">
    <name type="scientific">Algibacter aquimarinus</name>
    <dbReference type="NCBI Taxonomy" id="1136748"/>
    <lineage>
        <taxon>Bacteria</taxon>
        <taxon>Pseudomonadati</taxon>
        <taxon>Bacteroidota</taxon>
        <taxon>Flavobacteriia</taxon>
        <taxon>Flavobacteriales</taxon>
        <taxon>Flavobacteriaceae</taxon>
        <taxon>Algibacter</taxon>
    </lineage>
</organism>
<dbReference type="EMBL" id="BAABJK010000004">
    <property type="protein sequence ID" value="GAA4965918.1"/>
    <property type="molecule type" value="Genomic_DNA"/>
</dbReference>
<keyword evidence="4" id="KW-1185">Reference proteome</keyword>
<dbReference type="InterPro" id="IPR011871">
    <property type="entry name" value="Fib_succ_major"/>
</dbReference>
<feature type="chain" id="PRO_5047241398" description="Fibrobacter succinogenes major paralogous domain-containing protein" evidence="1">
    <location>
        <begin position="22"/>
        <end position="242"/>
    </location>
</feature>
<dbReference type="Pfam" id="PF09603">
    <property type="entry name" value="Fib_succ_major"/>
    <property type="match status" value="1"/>
</dbReference>
<feature type="signal peptide" evidence="1">
    <location>
        <begin position="1"/>
        <end position="21"/>
    </location>
</feature>